<gene>
    <name evidence="3" type="ORF">RM479_27200</name>
</gene>
<keyword evidence="4" id="KW-1185">Reference proteome</keyword>
<feature type="domain" description="Mut7-C RNAse" evidence="1">
    <location>
        <begin position="88"/>
        <end position="228"/>
    </location>
</feature>
<sequence length="241" mass="26762">MEPTLELRFAPELRFFLAPRHRHGTLHARADSTSTLAHLVQSHGVPMTEVGTLLLDGLPVSPGTIPAPGQTVDVAPPDPPQAVPFPLRFLLDVHLGTLARRLRLLGLDTAYDNDRDDPSLFRQANAEERVLLTRDRGLLSRTGLRAGAHVRHTRPDDQLREVLHRFAPDLDPWTRCPACNGVLVHAEKQQVTGDLEAGTRATYDAFARCPDCDRVYWPGAHHSHLAQIVRLAQETVCAHRP</sequence>
<dbReference type="Pfam" id="PF14451">
    <property type="entry name" value="Ub-Mut7C"/>
    <property type="match status" value="1"/>
</dbReference>
<organism evidence="3 4">
    <name type="scientific">Nocardiopsis lambiniae</name>
    <dbReference type="NCBI Taxonomy" id="3075539"/>
    <lineage>
        <taxon>Bacteria</taxon>
        <taxon>Bacillati</taxon>
        <taxon>Actinomycetota</taxon>
        <taxon>Actinomycetes</taxon>
        <taxon>Streptosporangiales</taxon>
        <taxon>Nocardiopsidaceae</taxon>
        <taxon>Nocardiopsis</taxon>
    </lineage>
</organism>
<evidence type="ECO:0000259" key="1">
    <source>
        <dbReference type="Pfam" id="PF01927"/>
    </source>
</evidence>
<dbReference type="Pfam" id="PF01927">
    <property type="entry name" value="Mut7-C"/>
    <property type="match status" value="1"/>
</dbReference>
<dbReference type="InterPro" id="IPR027798">
    <property type="entry name" value="Ub_Mut7C"/>
</dbReference>
<dbReference type="RefSeq" id="WP_311514546.1">
    <property type="nucleotide sequence ID" value="NZ_JAVREP010000036.1"/>
</dbReference>
<reference evidence="4" key="1">
    <citation type="submission" date="2023-07" db="EMBL/GenBank/DDBJ databases">
        <title>30 novel species of actinomycetes from the DSMZ collection.</title>
        <authorList>
            <person name="Nouioui I."/>
        </authorList>
    </citation>
    <scope>NUCLEOTIDE SEQUENCE [LARGE SCALE GENOMIC DNA]</scope>
    <source>
        <strain evidence="4">DSM 44743</strain>
    </source>
</reference>
<protein>
    <submittedName>
        <fullName evidence="3">Mut7-C RNAse domain-containing protein</fullName>
    </submittedName>
</protein>
<dbReference type="PANTHER" id="PTHR39081:SF1">
    <property type="entry name" value="MUT7-C RNASE DOMAIN-CONTAINING PROTEIN"/>
    <property type="match status" value="1"/>
</dbReference>
<proteinExistence type="predicted"/>
<dbReference type="EMBL" id="JAVREP010000036">
    <property type="protein sequence ID" value="MDT0332113.1"/>
    <property type="molecule type" value="Genomic_DNA"/>
</dbReference>
<accession>A0ABU2MHQ4</accession>
<feature type="domain" description="Ubiquitin Mut7-C" evidence="2">
    <location>
        <begin position="4"/>
        <end position="77"/>
    </location>
</feature>
<evidence type="ECO:0000313" key="4">
    <source>
        <dbReference type="Proteomes" id="UP001183390"/>
    </source>
</evidence>
<dbReference type="PANTHER" id="PTHR39081">
    <property type="entry name" value="MUT7-C DOMAIN-CONTAINING PROTEIN"/>
    <property type="match status" value="1"/>
</dbReference>
<name>A0ABU2MHQ4_9ACTN</name>
<evidence type="ECO:0000259" key="2">
    <source>
        <dbReference type="Pfam" id="PF14451"/>
    </source>
</evidence>
<dbReference type="Proteomes" id="UP001183390">
    <property type="component" value="Unassembled WGS sequence"/>
</dbReference>
<dbReference type="InterPro" id="IPR002782">
    <property type="entry name" value="Mut7-C_RNAse_dom"/>
</dbReference>
<evidence type="ECO:0000313" key="3">
    <source>
        <dbReference type="EMBL" id="MDT0332113.1"/>
    </source>
</evidence>
<comment type="caution">
    <text evidence="3">The sequence shown here is derived from an EMBL/GenBank/DDBJ whole genome shotgun (WGS) entry which is preliminary data.</text>
</comment>